<dbReference type="AlphaFoldDB" id="A0AAN8CG79"/>
<protein>
    <submittedName>
        <fullName evidence="1">Uncharacterized protein</fullName>
    </submittedName>
</protein>
<evidence type="ECO:0000313" key="1">
    <source>
        <dbReference type="EMBL" id="KAK5901563.1"/>
    </source>
</evidence>
<dbReference type="Proteomes" id="UP001335648">
    <property type="component" value="Unassembled WGS sequence"/>
</dbReference>
<organism evidence="1 2">
    <name type="scientific">Champsocephalus esox</name>
    <name type="common">pike icefish</name>
    <dbReference type="NCBI Taxonomy" id="159716"/>
    <lineage>
        <taxon>Eukaryota</taxon>
        <taxon>Metazoa</taxon>
        <taxon>Chordata</taxon>
        <taxon>Craniata</taxon>
        <taxon>Vertebrata</taxon>
        <taxon>Euteleostomi</taxon>
        <taxon>Actinopterygii</taxon>
        <taxon>Neopterygii</taxon>
        <taxon>Teleostei</taxon>
        <taxon>Neoteleostei</taxon>
        <taxon>Acanthomorphata</taxon>
        <taxon>Eupercaria</taxon>
        <taxon>Perciformes</taxon>
        <taxon>Notothenioidei</taxon>
        <taxon>Channichthyidae</taxon>
        <taxon>Champsocephalus</taxon>
    </lineage>
</organism>
<sequence length="81" mass="9423">MESRYKEKQRGREAVKLKLSNSRQVALKGPQGVCRGLENRRRHAPPRQQALPVSCRQVCCEPPHRHLRRFKGCLCLQVQYA</sequence>
<gene>
    <name evidence="1" type="ORF">CesoFtcFv8_006918</name>
</gene>
<evidence type="ECO:0000313" key="2">
    <source>
        <dbReference type="Proteomes" id="UP001335648"/>
    </source>
</evidence>
<accession>A0AAN8CG79</accession>
<proteinExistence type="predicted"/>
<name>A0AAN8CG79_9TELE</name>
<reference evidence="1 2" key="1">
    <citation type="journal article" date="2023" name="Mol. Biol. Evol.">
        <title>Genomics of Secondarily Temperate Adaptation in the Only Non-Antarctic Icefish.</title>
        <authorList>
            <person name="Rivera-Colon A.G."/>
            <person name="Rayamajhi N."/>
            <person name="Minhas B.F."/>
            <person name="Madrigal G."/>
            <person name="Bilyk K.T."/>
            <person name="Yoon V."/>
            <person name="Hune M."/>
            <person name="Gregory S."/>
            <person name="Cheng C.H.C."/>
            <person name="Catchen J.M."/>
        </authorList>
    </citation>
    <scope>NUCLEOTIDE SEQUENCE [LARGE SCALE GENOMIC DNA]</scope>
    <source>
        <strain evidence="1">JC2023a</strain>
    </source>
</reference>
<keyword evidence="2" id="KW-1185">Reference proteome</keyword>
<dbReference type="EMBL" id="JAULUE010002051">
    <property type="protein sequence ID" value="KAK5901563.1"/>
    <property type="molecule type" value="Genomic_DNA"/>
</dbReference>
<comment type="caution">
    <text evidence="1">The sequence shown here is derived from an EMBL/GenBank/DDBJ whole genome shotgun (WGS) entry which is preliminary data.</text>
</comment>